<dbReference type="Pfam" id="PF00202">
    <property type="entry name" value="Aminotran_3"/>
    <property type="match status" value="1"/>
</dbReference>
<sequence length="456" mass="50129">MEKKYVKLQTEIPGPKSKEILERRNKYVPKGISNNCQSFVKKAQGALVEDVDGNHYLDFAGAIGTLNVGHSHPRVVRALQEQASQFIHTGFNVMMYESYISLAERLCELAPGDFDKQAAFFNSGAEAVENAVKIARKYTGRQGVVSFTRGFHGRTLMTMTMTSKVKPYKFGFGPFAPEVYKAPYPYVYRRPDDMSEQQYSTMIIEQFEQFLLAEVAPETIAAVVMEPVQGEGGFIVPDAAFVKRVREICTQYGILFVADEIQTGFARTGKYFAIDHFDVVPDLITISKSMGAGVPISGVIGRAEIMNAAEVGEIGGTYSGSPLGCRAALTVLDIIESENLNDRAEKIGERVLEKMQLLADRFDGIGDVRGLGAMCAMEIVKDRQSKTPDKEAVGKIVKAATERGLMLLSAGLYSNVIRLLMPLTITDDQLEEGLQILEEAMEAVYLQDPALPVGGE</sequence>
<dbReference type="InterPro" id="IPR004632">
    <property type="entry name" value="4NH2But_aminotransferase_bac"/>
</dbReference>
<dbReference type="Proteomes" id="UP001623041">
    <property type="component" value="Unassembled WGS sequence"/>
</dbReference>
<evidence type="ECO:0000256" key="11">
    <source>
        <dbReference type="ARBA" id="ARBA00030204"/>
    </source>
</evidence>
<comment type="caution">
    <text evidence="17">The sequence shown here is derived from an EMBL/GenBank/DDBJ whole genome shotgun (WGS) entry which is preliminary data.</text>
</comment>
<dbReference type="PANTHER" id="PTHR11986">
    <property type="entry name" value="AMINOTRANSFERASE CLASS III"/>
    <property type="match status" value="1"/>
</dbReference>
<evidence type="ECO:0000256" key="13">
    <source>
        <dbReference type="ARBA" id="ARBA00031787"/>
    </source>
</evidence>
<comment type="pathway">
    <text evidence="3">Amino-acid degradation; 4-aminobutanoate degradation.</text>
</comment>
<dbReference type="EC" id="2.6.1.19" evidence="6"/>
<accession>A0ABW8R8W9</accession>
<name>A0ABW8R8W9_9BACI</name>
<dbReference type="PROSITE" id="PS00600">
    <property type="entry name" value="AA_TRANSFER_CLASS_3"/>
    <property type="match status" value="1"/>
</dbReference>
<evidence type="ECO:0000256" key="12">
    <source>
        <dbReference type="ARBA" id="ARBA00030857"/>
    </source>
</evidence>
<dbReference type="InterPro" id="IPR049704">
    <property type="entry name" value="Aminotrans_3_PPA_site"/>
</dbReference>
<gene>
    <name evidence="17" type="primary">gabT</name>
    <name evidence="17" type="ORF">ACJEBI_00140</name>
</gene>
<dbReference type="SUPFAM" id="SSF53383">
    <property type="entry name" value="PLP-dependent transferases"/>
    <property type="match status" value="1"/>
</dbReference>
<dbReference type="InterPro" id="IPR015424">
    <property type="entry name" value="PyrdxlP-dep_Trfase"/>
</dbReference>
<comment type="cofactor">
    <cofactor evidence="2">
        <name>pyridoxal 5'-phosphate</name>
        <dbReference type="ChEBI" id="CHEBI:597326"/>
    </cofactor>
</comment>
<keyword evidence="18" id="KW-1185">Reference proteome</keyword>
<dbReference type="InterPro" id="IPR015421">
    <property type="entry name" value="PyrdxlP-dep_Trfase_major"/>
</dbReference>
<evidence type="ECO:0000256" key="3">
    <source>
        <dbReference type="ARBA" id="ARBA00005176"/>
    </source>
</evidence>
<evidence type="ECO:0000313" key="17">
    <source>
        <dbReference type="EMBL" id="MFK9089890.1"/>
    </source>
</evidence>
<protein>
    <recommendedName>
        <fullName evidence="12">(S)-3-amino-2-methylpropionate transaminase</fullName>
        <ecNumber evidence="6">2.6.1.19</ecNumber>
        <ecNumber evidence="5">2.6.1.22</ecNumber>
    </recommendedName>
    <alternativeName>
        <fullName evidence="13">GABA aminotransferase</fullName>
    </alternativeName>
    <alternativeName>
        <fullName evidence="11">Gamma-amino-N-butyrate transaminase</fullName>
    </alternativeName>
    <alternativeName>
        <fullName evidence="15">Glutamate:succinic semialdehyde transaminase</fullName>
    </alternativeName>
    <alternativeName>
        <fullName evidence="10">L-AIBAT</fullName>
    </alternativeName>
</protein>
<evidence type="ECO:0000256" key="2">
    <source>
        <dbReference type="ARBA" id="ARBA00001933"/>
    </source>
</evidence>
<dbReference type="NCBIfam" id="NF005376">
    <property type="entry name" value="PRK06918.1"/>
    <property type="match status" value="1"/>
</dbReference>
<evidence type="ECO:0000313" key="18">
    <source>
        <dbReference type="Proteomes" id="UP001623041"/>
    </source>
</evidence>
<evidence type="ECO:0000256" key="5">
    <source>
        <dbReference type="ARBA" id="ARBA00012876"/>
    </source>
</evidence>
<dbReference type="PIRSF" id="PIRSF000521">
    <property type="entry name" value="Transaminase_4ab_Lys_Orn"/>
    <property type="match status" value="1"/>
</dbReference>
<evidence type="ECO:0000256" key="9">
    <source>
        <dbReference type="ARBA" id="ARBA00022898"/>
    </source>
</evidence>
<dbReference type="GO" id="GO:0034386">
    <property type="term" value="F:4-aminobutyrate:2-oxoglutarate transaminase activity"/>
    <property type="evidence" value="ECO:0007669"/>
    <property type="project" value="UniProtKB-EC"/>
</dbReference>
<comment type="similarity">
    <text evidence="4 16">Belongs to the class-III pyridoxal-phosphate-dependent aminotransferase family.</text>
</comment>
<evidence type="ECO:0000256" key="6">
    <source>
        <dbReference type="ARBA" id="ARBA00012912"/>
    </source>
</evidence>
<evidence type="ECO:0000256" key="1">
    <source>
        <dbReference type="ARBA" id="ARBA00001750"/>
    </source>
</evidence>
<keyword evidence="9 16" id="KW-0663">Pyridoxal phosphate</keyword>
<dbReference type="InterPro" id="IPR050103">
    <property type="entry name" value="Class-III_PLP-dep_AT"/>
</dbReference>
<evidence type="ECO:0000256" key="15">
    <source>
        <dbReference type="ARBA" id="ARBA00050054"/>
    </source>
</evidence>
<dbReference type="InterPro" id="IPR015422">
    <property type="entry name" value="PyrdxlP-dep_Trfase_small"/>
</dbReference>
<dbReference type="Gene3D" id="3.90.1150.10">
    <property type="entry name" value="Aspartate Aminotransferase, domain 1"/>
    <property type="match status" value="1"/>
</dbReference>
<dbReference type="PANTHER" id="PTHR11986:SF58">
    <property type="entry name" value="LEUCINE_METHIONINE RACEMASE"/>
    <property type="match status" value="1"/>
</dbReference>
<dbReference type="EC" id="2.6.1.22" evidence="5"/>
<dbReference type="RefSeq" id="WP_406578617.1">
    <property type="nucleotide sequence ID" value="NZ_JBJHQH010000001.1"/>
</dbReference>
<comment type="catalytic activity">
    <reaction evidence="14">
        <text>4-aminobutanoate + 2-oxoglutarate = succinate semialdehyde + L-glutamate</text>
        <dbReference type="Rhea" id="RHEA:23352"/>
        <dbReference type="ChEBI" id="CHEBI:16810"/>
        <dbReference type="ChEBI" id="CHEBI:29985"/>
        <dbReference type="ChEBI" id="CHEBI:57706"/>
        <dbReference type="ChEBI" id="CHEBI:59888"/>
        <dbReference type="EC" id="2.6.1.19"/>
    </reaction>
</comment>
<organism evidence="17 18">
    <name type="scientific">Bacillus salipaludis</name>
    <dbReference type="NCBI Taxonomy" id="2547811"/>
    <lineage>
        <taxon>Bacteria</taxon>
        <taxon>Bacillati</taxon>
        <taxon>Bacillota</taxon>
        <taxon>Bacilli</taxon>
        <taxon>Bacillales</taxon>
        <taxon>Bacillaceae</taxon>
        <taxon>Bacillus</taxon>
    </lineage>
</organism>
<proteinExistence type="inferred from homology"/>
<keyword evidence="7 17" id="KW-0032">Aminotransferase</keyword>
<evidence type="ECO:0000256" key="7">
    <source>
        <dbReference type="ARBA" id="ARBA00022576"/>
    </source>
</evidence>
<dbReference type="InterPro" id="IPR005814">
    <property type="entry name" value="Aminotrans_3"/>
</dbReference>
<evidence type="ECO:0000256" key="10">
    <source>
        <dbReference type="ARBA" id="ARBA00029760"/>
    </source>
</evidence>
<evidence type="ECO:0000256" key="4">
    <source>
        <dbReference type="ARBA" id="ARBA00008954"/>
    </source>
</evidence>
<reference evidence="17 18" key="1">
    <citation type="submission" date="2024-11" db="EMBL/GenBank/DDBJ databases">
        <authorList>
            <person name="Lucas J.A."/>
        </authorList>
    </citation>
    <scope>NUCLEOTIDE SEQUENCE [LARGE SCALE GENOMIC DNA]</scope>
    <source>
        <strain evidence="17 18">Z 5.4</strain>
    </source>
</reference>
<dbReference type="Gene3D" id="3.40.640.10">
    <property type="entry name" value="Type I PLP-dependent aspartate aminotransferase-like (Major domain)"/>
    <property type="match status" value="1"/>
</dbReference>
<evidence type="ECO:0000256" key="16">
    <source>
        <dbReference type="RuleBase" id="RU003560"/>
    </source>
</evidence>
<dbReference type="EMBL" id="JBJHQH010000001">
    <property type="protein sequence ID" value="MFK9089890.1"/>
    <property type="molecule type" value="Genomic_DNA"/>
</dbReference>
<dbReference type="NCBIfam" id="TIGR00700">
    <property type="entry name" value="GABAtrnsam"/>
    <property type="match status" value="1"/>
</dbReference>
<evidence type="ECO:0000256" key="14">
    <source>
        <dbReference type="ARBA" id="ARBA00048021"/>
    </source>
</evidence>
<evidence type="ECO:0000256" key="8">
    <source>
        <dbReference type="ARBA" id="ARBA00022679"/>
    </source>
</evidence>
<comment type="catalytic activity">
    <reaction evidence="1">
        <text>(S)-3-amino-2-methylpropanoate + 2-oxoglutarate = 2-methyl-3-oxopropanoate + L-glutamate</text>
        <dbReference type="Rhea" id="RHEA:13993"/>
        <dbReference type="ChEBI" id="CHEBI:16810"/>
        <dbReference type="ChEBI" id="CHEBI:29985"/>
        <dbReference type="ChEBI" id="CHEBI:57700"/>
        <dbReference type="ChEBI" id="CHEBI:58655"/>
        <dbReference type="EC" id="2.6.1.22"/>
    </reaction>
</comment>
<dbReference type="CDD" id="cd00610">
    <property type="entry name" value="OAT_like"/>
    <property type="match status" value="1"/>
</dbReference>
<keyword evidence="8 17" id="KW-0808">Transferase</keyword>